<dbReference type="Gene3D" id="1.20.910.10">
    <property type="entry name" value="Heme oxygenase-like"/>
    <property type="match status" value="1"/>
</dbReference>
<dbReference type="Proteomes" id="UP000036313">
    <property type="component" value="Unassembled WGS sequence"/>
</dbReference>
<comment type="caution">
    <text evidence="6">The sequence shown here is derived from an EMBL/GenBank/DDBJ whole genome shotgun (WGS) entry which is preliminary data.</text>
</comment>
<comment type="similarity">
    <text evidence="2">Belongs to the TenA family.</text>
</comment>
<name>A0A0J6YTR3_9MYCO</name>
<comment type="function">
    <text evidence="2">Catalyzes an amino-pyrimidine hydrolysis reaction at the C5' of the pyrimidine moiety of thiamine compounds, a reaction that is part of a thiamine salvage pathway. Thus, catalyzes the conversion of 4-amino-5-aminomethyl-2-methylpyrimidine to 4-amino-5-hydroxymethyl-2-methylpyrimidine (HMP).</text>
</comment>
<dbReference type="InterPro" id="IPR004305">
    <property type="entry name" value="Thiaminase-2/PQQC"/>
</dbReference>
<feature type="binding site" evidence="4">
    <location>
        <position position="132"/>
    </location>
    <ligand>
        <name>substrate</name>
    </ligand>
</feature>
<dbReference type="Pfam" id="PF03070">
    <property type="entry name" value="TENA_THI-4"/>
    <property type="match status" value="1"/>
</dbReference>
<comment type="catalytic activity">
    <reaction evidence="2">
        <text>thiamine + H2O = 5-(2-hydroxyethyl)-4-methylthiazole + 4-amino-5-hydroxymethyl-2-methylpyrimidine + H(+)</text>
        <dbReference type="Rhea" id="RHEA:17509"/>
        <dbReference type="ChEBI" id="CHEBI:15377"/>
        <dbReference type="ChEBI" id="CHEBI:15378"/>
        <dbReference type="ChEBI" id="CHEBI:16892"/>
        <dbReference type="ChEBI" id="CHEBI:17957"/>
        <dbReference type="ChEBI" id="CHEBI:18385"/>
        <dbReference type="EC" id="3.5.99.2"/>
    </reaction>
</comment>
<gene>
    <name evidence="6" type="ORF">MOBUDSM44075_02440</name>
</gene>
<dbReference type="CDD" id="cd19357">
    <property type="entry name" value="TenA_E_At3g16990-like"/>
    <property type="match status" value="1"/>
</dbReference>
<evidence type="ECO:0000256" key="4">
    <source>
        <dbReference type="PIRSR" id="PIRSR003170-2"/>
    </source>
</evidence>
<feature type="domain" description="Thiaminase-2/PQQC" evidence="5">
    <location>
        <begin position="14"/>
        <end position="197"/>
    </location>
</feature>
<dbReference type="GO" id="GO:0050334">
    <property type="term" value="F:thiaminase activity"/>
    <property type="evidence" value="ECO:0007669"/>
    <property type="project" value="UniProtKB-UniRule"/>
</dbReference>
<keyword evidence="2" id="KW-0784">Thiamine biosynthesis</keyword>
<sequence length="197" mass="21690">MPVAFGVTSVARMHDSLWTAATQHPFLDAVRDGNISGDAFDRWLVQDILFVTDLLTFQARLLARAPRRAQNVLAGGCVALVAELDWFDVKAAERGLDVASDALPATLSYRELLSRVDSAPADAALTALWVIEKVYLLAWSHATSDGSPFAEFVEHWTVPEFAAYVEGLEQLANPGSYADLVREVLEHEIAFWDMALD</sequence>
<evidence type="ECO:0000313" key="7">
    <source>
        <dbReference type="Proteomes" id="UP000036313"/>
    </source>
</evidence>
<dbReference type="UniPathway" id="UPA00060"/>
<dbReference type="InterPro" id="IPR026285">
    <property type="entry name" value="TenA_E"/>
</dbReference>
<comment type="catalytic activity">
    <reaction evidence="2">
        <text>4-amino-5-aminomethyl-2-methylpyrimidine + H2O = 4-amino-5-hydroxymethyl-2-methylpyrimidine + NH4(+)</text>
        <dbReference type="Rhea" id="RHEA:31799"/>
        <dbReference type="ChEBI" id="CHEBI:15377"/>
        <dbReference type="ChEBI" id="CHEBI:16892"/>
        <dbReference type="ChEBI" id="CHEBI:28938"/>
        <dbReference type="ChEBI" id="CHEBI:63416"/>
        <dbReference type="EC" id="3.5.99.2"/>
    </reaction>
</comment>
<dbReference type="GO" id="GO:0009228">
    <property type="term" value="P:thiamine biosynthetic process"/>
    <property type="evidence" value="ECO:0007669"/>
    <property type="project" value="UniProtKB-KW"/>
</dbReference>
<evidence type="ECO:0000256" key="3">
    <source>
        <dbReference type="PIRSR" id="PIRSR003170-1"/>
    </source>
</evidence>
<dbReference type="InterPro" id="IPR050967">
    <property type="entry name" value="Thiamine_Salvage_TenA"/>
</dbReference>
<dbReference type="GO" id="GO:0009229">
    <property type="term" value="P:thiamine diphosphate biosynthetic process"/>
    <property type="evidence" value="ECO:0007669"/>
    <property type="project" value="UniProtKB-UniPathway"/>
</dbReference>
<comment type="pathway">
    <text evidence="1 2">Cofactor biosynthesis; thiamine diphosphate biosynthesis.</text>
</comment>
<feature type="active site" description="Proton donor" evidence="3">
    <location>
        <position position="188"/>
    </location>
</feature>
<evidence type="ECO:0000259" key="5">
    <source>
        <dbReference type="Pfam" id="PF03070"/>
    </source>
</evidence>
<protein>
    <recommendedName>
        <fullName evidence="2">Aminopyrimidine aminohydrolase</fullName>
        <ecNumber evidence="2">3.5.99.2</ecNumber>
    </recommendedName>
</protein>
<keyword evidence="2" id="KW-0378">Hydrolase</keyword>
<evidence type="ECO:0000313" key="6">
    <source>
        <dbReference type="EMBL" id="KMO75911.1"/>
    </source>
</evidence>
<accession>A0A0J6YTR3</accession>
<dbReference type="PANTHER" id="PTHR43198">
    <property type="entry name" value="BIFUNCTIONAL TH2 PROTEIN"/>
    <property type="match status" value="1"/>
</dbReference>
<dbReference type="EMBL" id="JYNU01000014">
    <property type="protein sequence ID" value="KMO75911.1"/>
    <property type="molecule type" value="Genomic_DNA"/>
</dbReference>
<dbReference type="PIRSF" id="PIRSF003170">
    <property type="entry name" value="Pet18p"/>
    <property type="match status" value="1"/>
</dbReference>
<dbReference type="GO" id="GO:0005829">
    <property type="term" value="C:cytosol"/>
    <property type="evidence" value="ECO:0007669"/>
    <property type="project" value="TreeGrafter"/>
</dbReference>
<dbReference type="EC" id="3.5.99.2" evidence="2"/>
<dbReference type="AlphaFoldDB" id="A0A0J6YTR3"/>
<organism evidence="6 7">
    <name type="scientific">Mycolicibacterium obuense</name>
    <dbReference type="NCBI Taxonomy" id="1807"/>
    <lineage>
        <taxon>Bacteria</taxon>
        <taxon>Bacillati</taxon>
        <taxon>Actinomycetota</taxon>
        <taxon>Actinomycetes</taxon>
        <taxon>Mycobacteriales</taxon>
        <taxon>Mycobacteriaceae</taxon>
        <taxon>Mycolicibacterium</taxon>
    </lineage>
</organism>
<reference evidence="6 7" key="1">
    <citation type="journal article" date="2015" name="Genome Biol. Evol.">
        <title>Characterization of Three Mycobacterium spp. with Potential Use in Bioremediation by Genome Sequencing and Comparative Genomics.</title>
        <authorList>
            <person name="Das S."/>
            <person name="Pettersson B.M."/>
            <person name="Behra P.R."/>
            <person name="Ramesh M."/>
            <person name="Dasgupta S."/>
            <person name="Bhattacharya A."/>
            <person name="Kirsebom L.A."/>
        </authorList>
    </citation>
    <scope>NUCLEOTIDE SEQUENCE [LARGE SCALE GENOMIC DNA]</scope>
    <source>
        <strain evidence="6 7">DSM 44075</strain>
    </source>
</reference>
<dbReference type="PANTHER" id="PTHR43198:SF5">
    <property type="entry name" value="BIFUNCTIONAL TENA-E PROTEIN"/>
    <property type="match status" value="1"/>
</dbReference>
<feature type="binding site" evidence="4">
    <location>
        <position position="47"/>
    </location>
    <ligand>
        <name>substrate</name>
    </ligand>
</feature>
<proteinExistence type="inferred from homology"/>
<evidence type="ECO:0000256" key="2">
    <source>
        <dbReference type="PIRNR" id="PIRNR003170"/>
    </source>
</evidence>
<evidence type="ECO:0000256" key="1">
    <source>
        <dbReference type="ARBA" id="ARBA00004948"/>
    </source>
</evidence>
<dbReference type="PATRIC" id="fig|1807.14.peg.2460"/>
<feature type="binding site" evidence="4">
    <location>
        <position position="83"/>
    </location>
    <ligand>
        <name>substrate</name>
    </ligand>
</feature>
<dbReference type="InterPro" id="IPR016084">
    <property type="entry name" value="Haem_Oase-like_multi-hlx"/>
</dbReference>
<dbReference type="SUPFAM" id="SSF48613">
    <property type="entry name" value="Heme oxygenase-like"/>
    <property type="match status" value="1"/>
</dbReference>